<dbReference type="GO" id="GO:0007076">
    <property type="term" value="P:mitotic chromosome condensation"/>
    <property type="evidence" value="ECO:0007669"/>
    <property type="project" value="InterPro"/>
</dbReference>
<dbReference type="PANTHER" id="PTHR14418:SF5">
    <property type="entry name" value="CONDENSIN COMPLEX SUBUNIT 3"/>
    <property type="match status" value="1"/>
</dbReference>
<dbReference type="GO" id="GO:0000796">
    <property type="term" value="C:condensin complex"/>
    <property type="evidence" value="ECO:0007669"/>
    <property type="project" value="InterPro"/>
</dbReference>
<dbReference type="GO" id="GO:0051301">
    <property type="term" value="P:cell division"/>
    <property type="evidence" value="ECO:0007669"/>
    <property type="project" value="UniProtKB-KW"/>
</dbReference>
<keyword evidence="7" id="KW-0131">Cell cycle</keyword>
<dbReference type="FunCoup" id="A0A163M5Y4">
    <property type="interactions" value="368"/>
</dbReference>
<sequence>MSTTAPTTTRSQTIARLSTTIPQIFNEAQKPDTVLVRFSVSLRKIQEVCSLNTPAVPGEPQDFDYVGEEAFHKEFIRNGTDDMDEDMTGDQDLDSETISSRFVRVLMEHILRGLTAKALAVRLRCCQIIALSVSCLGELDEDLYQNLKTALFQRIKDKEAAVRIQAVTALSRLQSADEEPDEVDGLTIGQNEVRRVVLMNLEVTQQTLPYLIERARDVDAINRRLLYSRPLAEIPDFRMISSEDRYRLIKWGLSDRDAKVRAATGKMIADHWIKQADHNLLEFLERMDVMEGMEGGISEKMLASLLELRMSSMSIKFDAQFWDNLSPESAFLARVYTNVLHSNKMEEELDDVLPEVTRHAFYIQHYNNLWQQASKDNESDYEFIVAQLLGIGKRLDYADEVGRRKMYSVLRDIILVPDLPDDHVGSLVDLMSLTAMDECDFTRIMIDVISDIQEHADIDEAEVESSSKRVKLDDFAVKEDPTTETDPKILQMMLAKLKCLNICKFMLERCEQASRFNNHSTLLIAYTYNGKEVVLREEGLHCLGLVCHLDKDLALHNITLFEHCVRNGHEELKKKALMILFDLMMKFGYPTVSEKMNNTPKLFEYCLDNESLEVQYIASEGLAKLILSRSYKDEETLRLLVLLYFFPTMVDNSKLQQCLAYFFPAYCHSSSDNQQAVAKVTMQVPEELWFCIILHPFYYYQIAIMTLEQLITTYLDLEDGEKMVAPTTIAEMLTHWTDPRLVAEYRRSRDEVDMGVQGKMAVQIIDVLDGLSAHDILLRKVLCHMLPKLYLDDIDQETLTTIINRAKTLDDERPIFEAASRNQFNRVIRHLETLQVATGIREMDTVDNNPTSTRESSVSTAATAPSANNTNVVAIEEPLTSPQPPSQSSSPEPATTSPEPTPTSPEPESSSMQPTTTAAPDNHKDSDSSETSSDDDDDDIDEYDSSS</sequence>
<dbReference type="Gene3D" id="1.25.10.10">
    <property type="entry name" value="Leucine-rich Repeat Variant"/>
    <property type="match status" value="1"/>
</dbReference>
<dbReference type="InterPro" id="IPR011989">
    <property type="entry name" value="ARM-like"/>
</dbReference>
<comment type="subcellular location">
    <subcellularLocation>
        <location evidence="1">Chromosome</location>
    </subcellularLocation>
</comment>
<keyword evidence="3" id="KW-0158">Chromosome</keyword>
<dbReference type="AlphaFoldDB" id="A0A163M5Y4"/>
<proteinExistence type="inferred from homology"/>
<evidence type="ECO:0000256" key="8">
    <source>
        <dbReference type="SAM" id="MobiDB-lite"/>
    </source>
</evidence>
<evidence type="ECO:0000313" key="11">
    <source>
        <dbReference type="Proteomes" id="UP000078561"/>
    </source>
</evidence>
<evidence type="ECO:0000256" key="1">
    <source>
        <dbReference type="ARBA" id="ARBA00004286"/>
    </source>
</evidence>
<evidence type="ECO:0000256" key="7">
    <source>
        <dbReference type="ARBA" id="ARBA00023306"/>
    </source>
</evidence>
<organism evidence="10">
    <name type="scientific">Absidia glauca</name>
    <name type="common">Pin mould</name>
    <dbReference type="NCBI Taxonomy" id="4829"/>
    <lineage>
        <taxon>Eukaryota</taxon>
        <taxon>Fungi</taxon>
        <taxon>Fungi incertae sedis</taxon>
        <taxon>Mucoromycota</taxon>
        <taxon>Mucoromycotina</taxon>
        <taxon>Mucoromycetes</taxon>
        <taxon>Mucorales</taxon>
        <taxon>Cunninghamellaceae</taxon>
        <taxon>Absidia</taxon>
    </lineage>
</organism>
<keyword evidence="5" id="KW-0498">Mitosis</keyword>
<evidence type="ECO:0000313" key="10">
    <source>
        <dbReference type="EMBL" id="SAM01599.1"/>
    </source>
</evidence>
<dbReference type="SUPFAM" id="SSF48371">
    <property type="entry name" value="ARM repeat"/>
    <property type="match status" value="2"/>
</dbReference>
<evidence type="ECO:0000256" key="6">
    <source>
        <dbReference type="ARBA" id="ARBA00023067"/>
    </source>
</evidence>
<dbReference type="InterPro" id="IPR016024">
    <property type="entry name" value="ARM-type_fold"/>
</dbReference>
<dbReference type="STRING" id="4829.A0A163M5Y4"/>
<dbReference type="OMA" id="PESAFMA"/>
<evidence type="ECO:0000256" key="5">
    <source>
        <dbReference type="ARBA" id="ARBA00022776"/>
    </source>
</evidence>
<dbReference type="OrthoDB" id="27187at2759"/>
<feature type="compositionally biased region" description="Polar residues" evidence="8">
    <location>
        <begin position="846"/>
        <end position="855"/>
    </location>
</feature>
<feature type="compositionally biased region" description="Acidic residues" evidence="8">
    <location>
        <begin position="932"/>
        <end position="947"/>
    </location>
</feature>
<dbReference type="InterPro" id="IPR027165">
    <property type="entry name" value="CND3"/>
</dbReference>
<keyword evidence="4" id="KW-0132">Cell division</keyword>
<feature type="region of interest" description="Disordered" evidence="8">
    <location>
        <begin position="842"/>
        <end position="947"/>
    </location>
</feature>
<dbReference type="Pfam" id="PF12719">
    <property type="entry name" value="Cnd3"/>
    <property type="match status" value="1"/>
</dbReference>
<dbReference type="Proteomes" id="UP000078561">
    <property type="component" value="Unassembled WGS sequence"/>
</dbReference>
<name>A0A163M5Y4_ABSGL</name>
<evidence type="ECO:0000256" key="4">
    <source>
        <dbReference type="ARBA" id="ARBA00022618"/>
    </source>
</evidence>
<dbReference type="InParanoid" id="A0A163M5Y4"/>
<evidence type="ECO:0000256" key="2">
    <source>
        <dbReference type="ARBA" id="ARBA00006533"/>
    </source>
</evidence>
<comment type="similarity">
    <text evidence="2">Belongs to the CND3 (condensin subunit 3) family.</text>
</comment>
<evidence type="ECO:0000256" key="3">
    <source>
        <dbReference type="ARBA" id="ARBA00022454"/>
    </source>
</evidence>
<dbReference type="InterPro" id="IPR025977">
    <property type="entry name" value="Cnd3_C"/>
</dbReference>
<feature type="compositionally biased region" description="Low complexity" evidence="8">
    <location>
        <begin position="906"/>
        <end position="917"/>
    </location>
</feature>
<feature type="compositionally biased region" description="Low complexity" evidence="8">
    <location>
        <begin position="856"/>
        <end position="898"/>
    </location>
</feature>
<accession>A0A163M5Y4</accession>
<dbReference type="GO" id="GO:0000793">
    <property type="term" value="C:condensed chromosome"/>
    <property type="evidence" value="ECO:0007669"/>
    <property type="project" value="TreeGrafter"/>
</dbReference>
<keyword evidence="6" id="KW-0226">DNA condensation</keyword>
<reference evidence="10" key="1">
    <citation type="submission" date="2016-04" db="EMBL/GenBank/DDBJ databases">
        <authorList>
            <person name="Evans L.H."/>
            <person name="Alamgir A."/>
            <person name="Owens N."/>
            <person name="Weber N.D."/>
            <person name="Virtaneva K."/>
            <person name="Barbian K."/>
            <person name="Babar A."/>
            <person name="Rosenke K."/>
        </authorList>
    </citation>
    <scope>NUCLEOTIDE SEQUENCE [LARGE SCALE GENOMIC DNA]</scope>
    <source>
        <strain evidence="10">CBS 101.48</strain>
    </source>
</reference>
<keyword evidence="11" id="KW-1185">Reference proteome</keyword>
<evidence type="ECO:0000259" key="9">
    <source>
        <dbReference type="Pfam" id="PF12719"/>
    </source>
</evidence>
<feature type="domain" description="Nuclear condensin complex subunit 3 C-terminal" evidence="9">
    <location>
        <begin position="498"/>
        <end position="791"/>
    </location>
</feature>
<dbReference type="PANTHER" id="PTHR14418">
    <property type="entry name" value="CONDENSIN COMPLEX SUBUNIT 3-RELATED"/>
    <property type="match status" value="1"/>
</dbReference>
<dbReference type="EMBL" id="LT553527">
    <property type="protein sequence ID" value="SAM01599.1"/>
    <property type="molecule type" value="Genomic_DNA"/>
</dbReference>
<protein>
    <recommendedName>
        <fullName evidence="9">Nuclear condensin complex subunit 3 C-terminal domain-containing protein</fullName>
    </recommendedName>
</protein>
<gene>
    <name evidence="10" type="primary">ABSGL_07340.1 scaffold 8717</name>
</gene>